<dbReference type="PANTHER" id="PTHR33919:SF7">
    <property type="entry name" value="PROTEIN, PUTATIVE-RELATED"/>
    <property type="match status" value="1"/>
</dbReference>
<keyword evidence="2" id="KW-0472">Membrane</keyword>
<name>A0A1S2YP15_CICAR</name>
<evidence type="ECO:0000313" key="3">
    <source>
        <dbReference type="Proteomes" id="UP000087171"/>
    </source>
</evidence>
<dbReference type="Proteomes" id="UP000087171">
    <property type="component" value="Chromosome Ca7"/>
</dbReference>
<evidence type="ECO:0000256" key="2">
    <source>
        <dbReference type="SAM" id="Phobius"/>
    </source>
</evidence>
<dbReference type="OrthoDB" id="1892673at2759"/>
<dbReference type="eggNOG" id="ENOG502S72M">
    <property type="taxonomic scope" value="Eukaryota"/>
</dbReference>
<evidence type="ECO:0000256" key="1">
    <source>
        <dbReference type="SAM" id="MobiDB-lite"/>
    </source>
</evidence>
<accession>A0A1S2YP15</accession>
<dbReference type="AlphaFoldDB" id="A0A1S2YP15"/>
<reference evidence="4" key="2">
    <citation type="submission" date="2025-08" db="UniProtKB">
        <authorList>
            <consortium name="RefSeq"/>
        </authorList>
    </citation>
    <scope>IDENTIFICATION</scope>
    <source>
        <tissue evidence="4">Etiolated seedlings</tissue>
    </source>
</reference>
<keyword evidence="2" id="KW-0812">Transmembrane</keyword>
<keyword evidence="3" id="KW-1185">Reference proteome</keyword>
<feature type="transmembrane region" description="Helical" evidence="2">
    <location>
        <begin position="36"/>
        <end position="54"/>
    </location>
</feature>
<proteinExistence type="predicted"/>
<evidence type="ECO:0000313" key="4">
    <source>
        <dbReference type="RefSeq" id="XP_004507743.1"/>
    </source>
</evidence>
<protein>
    <submittedName>
        <fullName evidence="4">Uncharacterized protein LOC101489664</fullName>
    </submittedName>
</protein>
<keyword evidence="2" id="KW-1133">Transmembrane helix</keyword>
<dbReference type="PANTHER" id="PTHR33919">
    <property type="entry name" value="OS09G0127700 PROTEIN"/>
    <property type="match status" value="1"/>
</dbReference>
<feature type="region of interest" description="Disordered" evidence="1">
    <location>
        <begin position="1"/>
        <end position="24"/>
    </location>
</feature>
<dbReference type="RefSeq" id="XP_004507743.1">
    <property type="nucleotide sequence ID" value="XM_004507686.3"/>
</dbReference>
<reference evidence="3" key="1">
    <citation type="journal article" date="2013" name="Nat. Biotechnol.">
        <title>Draft genome sequence of chickpea (Cicer arietinum) provides a resource for trait improvement.</title>
        <authorList>
            <person name="Varshney R.K."/>
            <person name="Song C."/>
            <person name="Saxena R.K."/>
            <person name="Azam S."/>
            <person name="Yu S."/>
            <person name="Sharpe A.G."/>
            <person name="Cannon S."/>
            <person name="Baek J."/>
            <person name="Rosen B.D."/>
            <person name="Tar'an B."/>
            <person name="Millan T."/>
            <person name="Zhang X."/>
            <person name="Ramsay L.D."/>
            <person name="Iwata A."/>
            <person name="Wang Y."/>
            <person name="Nelson W."/>
            <person name="Farmer A.D."/>
            <person name="Gaur P.M."/>
            <person name="Soderlund C."/>
            <person name="Penmetsa R.V."/>
            <person name="Xu C."/>
            <person name="Bharti A.K."/>
            <person name="He W."/>
            <person name="Winter P."/>
            <person name="Zhao S."/>
            <person name="Hane J.K."/>
            <person name="Carrasquilla-Garcia N."/>
            <person name="Condie J.A."/>
            <person name="Upadhyaya H.D."/>
            <person name="Luo M.C."/>
            <person name="Thudi M."/>
            <person name="Gowda C.L."/>
            <person name="Singh N.P."/>
            <person name="Lichtenzveig J."/>
            <person name="Gali K.K."/>
            <person name="Rubio J."/>
            <person name="Nadarajan N."/>
            <person name="Dolezel J."/>
            <person name="Bansal K.C."/>
            <person name="Xu X."/>
            <person name="Edwards D."/>
            <person name="Zhang G."/>
            <person name="Kahl G."/>
            <person name="Gil J."/>
            <person name="Singh K.B."/>
            <person name="Datta S.K."/>
            <person name="Jackson S.A."/>
            <person name="Wang J."/>
            <person name="Cook D.R."/>
        </authorList>
    </citation>
    <scope>NUCLEOTIDE SEQUENCE [LARGE SCALE GENOMIC DNA]</scope>
    <source>
        <strain evidence="3">cv. CDC Frontier</strain>
    </source>
</reference>
<gene>
    <name evidence="4" type="primary">LOC101489664</name>
</gene>
<feature type="compositionally biased region" description="Basic and acidic residues" evidence="1">
    <location>
        <begin position="9"/>
        <end position="24"/>
    </location>
</feature>
<dbReference type="PaxDb" id="3827-XP_004507743.1"/>
<organism evidence="3 4">
    <name type="scientific">Cicer arietinum</name>
    <name type="common">Chickpea</name>
    <name type="synonym">Garbanzo</name>
    <dbReference type="NCBI Taxonomy" id="3827"/>
    <lineage>
        <taxon>Eukaryota</taxon>
        <taxon>Viridiplantae</taxon>
        <taxon>Streptophyta</taxon>
        <taxon>Embryophyta</taxon>
        <taxon>Tracheophyta</taxon>
        <taxon>Spermatophyta</taxon>
        <taxon>Magnoliopsida</taxon>
        <taxon>eudicotyledons</taxon>
        <taxon>Gunneridae</taxon>
        <taxon>Pentapetalae</taxon>
        <taxon>rosids</taxon>
        <taxon>fabids</taxon>
        <taxon>Fabales</taxon>
        <taxon>Fabaceae</taxon>
        <taxon>Papilionoideae</taxon>
        <taxon>50 kb inversion clade</taxon>
        <taxon>NPAAA clade</taxon>
        <taxon>Hologalegina</taxon>
        <taxon>IRL clade</taxon>
        <taxon>Cicereae</taxon>
        <taxon>Cicer</taxon>
    </lineage>
</organism>
<sequence>MAVGSNNEAMKESPPRPHSTDVLHQRKKMPFCPMRMAIGGFAAISVLGYFVLYANKKPEASALDVAKVSTGMAHPDSTHPRN</sequence>